<evidence type="ECO:0000256" key="1">
    <source>
        <dbReference type="ARBA" id="ARBA00022723"/>
    </source>
</evidence>
<dbReference type="GO" id="GO:0046872">
    <property type="term" value="F:metal ion binding"/>
    <property type="evidence" value="ECO:0007669"/>
    <property type="project" value="UniProtKB-KW"/>
</dbReference>
<evidence type="ECO:0008006" key="4">
    <source>
        <dbReference type="Google" id="ProtNLM"/>
    </source>
</evidence>
<sequence>MEFYALMDKIQGKLCNQKLFGAFLDYDNPKIPEAMQQIYDQGYRDIIVQPAMLYKAGHTKNDIPDMLAQFRKTHSDARLYYGGPLGVEALVVQAAADAVTAVLPPCDGEDVTLLVVGRGGRDRAVSDQTINLCRKLDAHLEVGDSRYCYFSDGAPSLPSALTQAAHSHYGHVVVLPFLMFPGRLLSTIYAEINKAAAQYPAFAFHKAPAIGTQDVIADALVQKINKATLAI</sequence>
<organism evidence="3">
    <name type="scientific">hydrothermal vent metagenome</name>
    <dbReference type="NCBI Taxonomy" id="652676"/>
    <lineage>
        <taxon>unclassified sequences</taxon>
        <taxon>metagenomes</taxon>
        <taxon>ecological metagenomes</taxon>
    </lineage>
</organism>
<protein>
    <recommendedName>
        <fullName evidence="4">Sirohydrochlorin cobaltochelatase</fullName>
    </recommendedName>
</protein>
<dbReference type="CDD" id="cd03416">
    <property type="entry name" value="CbiX_SirB_N"/>
    <property type="match status" value="1"/>
</dbReference>
<gene>
    <name evidence="3" type="ORF">MNBD_ALPHA02-227</name>
</gene>
<dbReference type="InterPro" id="IPR050963">
    <property type="entry name" value="Sirohydro_Cobaltochel/CbiX"/>
</dbReference>
<keyword evidence="2" id="KW-0456">Lyase</keyword>
<name>A0A3B0RL93_9ZZZZ</name>
<dbReference type="PANTHER" id="PTHR33542">
    <property type="entry name" value="SIROHYDROCHLORIN FERROCHELATASE, CHLOROPLASTIC"/>
    <property type="match status" value="1"/>
</dbReference>
<dbReference type="Gene3D" id="3.40.50.1400">
    <property type="match status" value="2"/>
</dbReference>
<reference evidence="3" key="1">
    <citation type="submission" date="2018-06" db="EMBL/GenBank/DDBJ databases">
        <authorList>
            <person name="Zhirakovskaya E."/>
        </authorList>
    </citation>
    <scope>NUCLEOTIDE SEQUENCE</scope>
</reference>
<dbReference type="AlphaFoldDB" id="A0A3B0RL93"/>
<dbReference type="SUPFAM" id="SSF53800">
    <property type="entry name" value="Chelatase"/>
    <property type="match status" value="1"/>
</dbReference>
<dbReference type="InterPro" id="IPR002762">
    <property type="entry name" value="CbiX-like"/>
</dbReference>
<proteinExistence type="predicted"/>
<evidence type="ECO:0000256" key="2">
    <source>
        <dbReference type="ARBA" id="ARBA00023239"/>
    </source>
</evidence>
<accession>A0A3B0RL93</accession>
<keyword evidence="1" id="KW-0479">Metal-binding</keyword>
<dbReference type="EMBL" id="UOED01000086">
    <property type="protein sequence ID" value="VAV93960.1"/>
    <property type="molecule type" value="Genomic_DNA"/>
</dbReference>
<dbReference type="PANTHER" id="PTHR33542:SF3">
    <property type="entry name" value="SIROHYDROCHLORIN FERROCHELATASE, CHLOROPLASTIC"/>
    <property type="match status" value="1"/>
</dbReference>
<evidence type="ECO:0000313" key="3">
    <source>
        <dbReference type="EMBL" id="VAV93960.1"/>
    </source>
</evidence>
<dbReference type="Pfam" id="PF01903">
    <property type="entry name" value="CbiX"/>
    <property type="match status" value="2"/>
</dbReference>
<dbReference type="GO" id="GO:0016829">
    <property type="term" value="F:lyase activity"/>
    <property type="evidence" value="ECO:0007669"/>
    <property type="project" value="UniProtKB-KW"/>
</dbReference>